<dbReference type="SUPFAM" id="SSF52540">
    <property type="entry name" value="P-loop containing nucleoside triphosphate hydrolases"/>
    <property type="match status" value="1"/>
</dbReference>
<name>A0A5C3KSA2_COPMA</name>
<dbReference type="EMBL" id="ML210221">
    <property type="protein sequence ID" value="TFK23334.1"/>
    <property type="molecule type" value="Genomic_DNA"/>
</dbReference>
<dbReference type="Proteomes" id="UP000307440">
    <property type="component" value="Unassembled WGS sequence"/>
</dbReference>
<organism evidence="3 4">
    <name type="scientific">Coprinopsis marcescibilis</name>
    <name type="common">Agaric fungus</name>
    <name type="synonym">Psathyrella marcescibilis</name>
    <dbReference type="NCBI Taxonomy" id="230819"/>
    <lineage>
        <taxon>Eukaryota</taxon>
        <taxon>Fungi</taxon>
        <taxon>Dikarya</taxon>
        <taxon>Basidiomycota</taxon>
        <taxon>Agaricomycotina</taxon>
        <taxon>Agaricomycetes</taxon>
        <taxon>Agaricomycetidae</taxon>
        <taxon>Agaricales</taxon>
        <taxon>Agaricineae</taxon>
        <taxon>Psathyrellaceae</taxon>
        <taxon>Coprinopsis</taxon>
    </lineage>
</organism>
<proteinExistence type="predicted"/>
<evidence type="ECO:0000256" key="1">
    <source>
        <dbReference type="ARBA" id="ARBA00022737"/>
    </source>
</evidence>
<dbReference type="InterPro" id="IPR027417">
    <property type="entry name" value="P-loop_NTPase"/>
</dbReference>
<gene>
    <name evidence="3" type="ORF">FA15DRAFT_670612</name>
</gene>
<dbReference type="STRING" id="230819.A0A5C3KSA2"/>
<keyword evidence="1" id="KW-0677">Repeat</keyword>
<feature type="domain" description="Nephrocystin 3-like N-terminal" evidence="2">
    <location>
        <begin position="66"/>
        <end position="132"/>
    </location>
</feature>
<protein>
    <recommendedName>
        <fullName evidence="2">Nephrocystin 3-like N-terminal domain-containing protein</fullName>
    </recommendedName>
</protein>
<evidence type="ECO:0000313" key="3">
    <source>
        <dbReference type="EMBL" id="TFK23334.1"/>
    </source>
</evidence>
<keyword evidence="4" id="KW-1185">Reference proteome</keyword>
<accession>A0A5C3KSA2</accession>
<dbReference type="Pfam" id="PF24883">
    <property type="entry name" value="NPHP3_N"/>
    <property type="match status" value="1"/>
</dbReference>
<evidence type="ECO:0000259" key="2">
    <source>
        <dbReference type="Pfam" id="PF24883"/>
    </source>
</evidence>
<dbReference type="OrthoDB" id="5106486at2759"/>
<sequence length="146" mass="16509">MLSNAQHATINNGIFTEVGRDFYQNTNYHHHGGRFDGMKVLYDHMAPGPLYTSRDRHSAPRTRRGTPQAIIQQDTMRWIRQRGICDNPCKFMWLTGPAGSGMSAIMQAVAEDCDLDEILAATFFFSDSKRDDDDRLIATLGLIPFL</sequence>
<dbReference type="AlphaFoldDB" id="A0A5C3KSA2"/>
<reference evidence="3 4" key="1">
    <citation type="journal article" date="2019" name="Nat. Ecol. Evol.">
        <title>Megaphylogeny resolves global patterns of mushroom evolution.</title>
        <authorList>
            <person name="Varga T."/>
            <person name="Krizsan K."/>
            <person name="Foldi C."/>
            <person name="Dima B."/>
            <person name="Sanchez-Garcia M."/>
            <person name="Sanchez-Ramirez S."/>
            <person name="Szollosi G.J."/>
            <person name="Szarkandi J.G."/>
            <person name="Papp V."/>
            <person name="Albert L."/>
            <person name="Andreopoulos W."/>
            <person name="Angelini C."/>
            <person name="Antonin V."/>
            <person name="Barry K.W."/>
            <person name="Bougher N.L."/>
            <person name="Buchanan P."/>
            <person name="Buyck B."/>
            <person name="Bense V."/>
            <person name="Catcheside P."/>
            <person name="Chovatia M."/>
            <person name="Cooper J."/>
            <person name="Damon W."/>
            <person name="Desjardin D."/>
            <person name="Finy P."/>
            <person name="Geml J."/>
            <person name="Haridas S."/>
            <person name="Hughes K."/>
            <person name="Justo A."/>
            <person name="Karasinski D."/>
            <person name="Kautmanova I."/>
            <person name="Kiss B."/>
            <person name="Kocsube S."/>
            <person name="Kotiranta H."/>
            <person name="LaButti K.M."/>
            <person name="Lechner B.E."/>
            <person name="Liimatainen K."/>
            <person name="Lipzen A."/>
            <person name="Lukacs Z."/>
            <person name="Mihaltcheva S."/>
            <person name="Morgado L.N."/>
            <person name="Niskanen T."/>
            <person name="Noordeloos M.E."/>
            <person name="Ohm R.A."/>
            <person name="Ortiz-Santana B."/>
            <person name="Ovrebo C."/>
            <person name="Racz N."/>
            <person name="Riley R."/>
            <person name="Savchenko A."/>
            <person name="Shiryaev A."/>
            <person name="Soop K."/>
            <person name="Spirin V."/>
            <person name="Szebenyi C."/>
            <person name="Tomsovsky M."/>
            <person name="Tulloss R.E."/>
            <person name="Uehling J."/>
            <person name="Grigoriev I.V."/>
            <person name="Vagvolgyi C."/>
            <person name="Papp T."/>
            <person name="Martin F.M."/>
            <person name="Miettinen O."/>
            <person name="Hibbett D.S."/>
            <person name="Nagy L.G."/>
        </authorList>
    </citation>
    <scope>NUCLEOTIDE SEQUENCE [LARGE SCALE GENOMIC DNA]</scope>
    <source>
        <strain evidence="3 4">CBS 121175</strain>
    </source>
</reference>
<evidence type="ECO:0000313" key="4">
    <source>
        <dbReference type="Proteomes" id="UP000307440"/>
    </source>
</evidence>
<dbReference type="InterPro" id="IPR056884">
    <property type="entry name" value="NPHP3-like_N"/>
</dbReference>